<keyword evidence="3" id="KW-1185">Reference proteome</keyword>
<dbReference type="Gene3D" id="3.90.550.10">
    <property type="entry name" value="Spore Coat Polysaccharide Biosynthesis Protein SpsA, Chain A"/>
    <property type="match status" value="1"/>
</dbReference>
<comment type="caution">
    <text evidence="2">The sequence shown here is derived from an EMBL/GenBank/DDBJ whole genome shotgun (WGS) entry which is preliminary data.</text>
</comment>
<accession>A0A5D0HJD3</accession>
<keyword evidence="2" id="KW-0808">Transferase</keyword>
<dbReference type="SUPFAM" id="SSF53448">
    <property type="entry name" value="Nucleotide-diphospho-sugar transferases"/>
    <property type="match status" value="1"/>
</dbReference>
<dbReference type="CDD" id="cd00761">
    <property type="entry name" value="Glyco_tranf_GTA_type"/>
    <property type="match status" value="1"/>
</dbReference>
<feature type="domain" description="Glycosyltransferase 2-like" evidence="1">
    <location>
        <begin position="5"/>
        <end position="116"/>
    </location>
</feature>
<dbReference type="EMBL" id="VSDQ01000718">
    <property type="protein sequence ID" value="TYA71421.1"/>
    <property type="molecule type" value="Genomic_DNA"/>
</dbReference>
<dbReference type="InterPro" id="IPR029044">
    <property type="entry name" value="Nucleotide-diphossugar_trans"/>
</dbReference>
<organism evidence="2 3">
    <name type="scientific">Seonamhaeicola marinus</name>
    <dbReference type="NCBI Taxonomy" id="1912246"/>
    <lineage>
        <taxon>Bacteria</taxon>
        <taxon>Pseudomonadati</taxon>
        <taxon>Bacteroidota</taxon>
        <taxon>Flavobacteriia</taxon>
        <taxon>Flavobacteriales</taxon>
        <taxon>Flavobacteriaceae</taxon>
    </lineage>
</organism>
<gene>
    <name evidence="2" type="ORF">FUA24_17710</name>
</gene>
<dbReference type="Pfam" id="PF00535">
    <property type="entry name" value="Glycos_transf_2"/>
    <property type="match status" value="1"/>
</dbReference>
<reference evidence="2 3" key="1">
    <citation type="submission" date="2019-08" db="EMBL/GenBank/DDBJ databases">
        <title>Seonamhaeicola sediminis sp. nov., isolated from marine sediment.</title>
        <authorList>
            <person name="Cao W.R."/>
        </authorList>
    </citation>
    <scope>NUCLEOTIDE SEQUENCE [LARGE SCALE GENOMIC DNA]</scope>
    <source>
        <strain evidence="2 3">B011</strain>
    </source>
</reference>
<evidence type="ECO:0000259" key="1">
    <source>
        <dbReference type="Pfam" id="PF00535"/>
    </source>
</evidence>
<evidence type="ECO:0000313" key="3">
    <source>
        <dbReference type="Proteomes" id="UP000323930"/>
    </source>
</evidence>
<name>A0A5D0HJD3_9FLAO</name>
<dbReference type="Proteomes" id="UP000323930">
    <property type="component" value="Unassembled WGS sequence"/>
</dbReference>
<protein>
    <submittedName>
        <fullName evidence="2">Glycosyltransferase</fullName>
    </submittedName>
</protein>
<evidence type="ECO:0000313" key="2">
    <source>
        <dbReference type="EMBL" id="TYA71421.1"/>
    </source>
</evidence>
<dbReference type="RefSeq" id="WP_148544406.1">
    <property type="nucleotide sequence ID" value="NZ_VSDQ01000718.1"/>
</dbReference>
<sequence length="295" mass="34311">MIEASILIVSKDRKLELDKTISILETLINKEKNELLVFLDGCTDNSIDLKEKYPWVLWQLSSENVGASRARNELYKLASGELLIGLDDDAHPLQQNFIEKVKDVFKRNGKVGVIAFKEIRGVFKSDIDALKEDIEHQEYLCSEFVGCGFAIRKNVYDSTKGFPVWMDIYGEETCVSLEVINNGYDILYTSTISVNHRVDRDIRKKQGNNYFRFGRQLRNSGFYFLVYYRYPLKSILKLFARNFIKYAVVDYNFFKTYIATVSVFFIRFPRVLLYHRQPVTNNTLSKKRALPLPGK</sequence>
<dbReference type="GO" id="GO:0016740">
    <property type="term" value="F:transferase activity"/>
    <property type="evidence" value="ECO:0007669"/>
    <property type="project" value="UniProtKB-KW"/>
</dbReference>
<dbReference type="OrthoDB" id="1143197at2"/>
<dbReference type="AlphaFoldDB" id="A0A5D0HJD3"/>
<proteinExistence type="predicted"/>
<dbReference type="InterPro" id="IPR001173">
    <property type="entry name" value="Glyco_trans_2-like"/>
</dbReference>